<protein>
    <recommendedName>
        <fullName evidence="3">DUF2785 domain-containing protein</fullName>
    </recommendedName>
</protein>
<accession>A0ABN1TJF7</accession>
<reference evidence="1 2" key="1">
    <citation type="journal article" date="2019" name="Int. J. Syst. Evol. Microbiol.">
        <title>The Global Catalogue of Microorganisms (GCM) 10K type strain sequencing project: providing services to taxonomists for standard genome sequencing and annotation.</title>
        <authorList>
            <consortium name="The Broad Institute Genomics Platform"/>
            <consortium name="The Broad Institute Genome Sequencing Center for Infectious Disease"/>
            <person name="Wu L."/>
            <person name="Ma J."/>
        </authorList>
    </citation>
    <scope>NUCLEOTIDE SEQUENCE [LARGE SCALE GENOMIC DNA]</scope>
    <source>
        <strain evidence="1 2">JCM 13008</strain>
    </source>
</reference>
<keyword evidence="2" id="KW-1185">Reference proteome</keyword>
<sequence>MASAFWDQVKASGLEVPADRPLKELTAELTAMLGSSDPGRRDHTAFEVLAAWTARGVYDDLLSGLGDGMAAGLDQGLGERHTDTVFRRTFSARMLAVCLERDNAQHLLAGAQVLTWGDHLASWLLREQDLRAHVPTRGWANALGYGADALGALADSPHFGLPELTVLLDVLAERLLLPGDGAVLNGEPDRLAAAAMRIVQRDLVPAAVLEGWVARIALGSRPEAHSPSDPYGRALLPQAFLRSLYLRLTLSRRRPSTRADLLLALVDGLRSSNPDLDAPTSRTP</sequence>
<comment type="caution">
    <text evidence="1">The sequence shown here is derived from an EMBL/GenBank/DDBJ whole genome shotgun (WGS) entry which is preliminary data.</text>
</comment>
<dbReference type="Pfam" id="PF10978">
    <property type="entry name" value="DUF2785"/>
    <property type="match status" value="1"/>
</dbReference>
<evidence type="ECO:0000313" key="2">
    <source>
        <dbReference type="Proteomes" id="UP001501581"/>
    </source>
</evidence>
<gene>
    <name evidence="1" type="ORF">GCM10009668_01290</name>
</gene>
<evidence type="ECO:0000313" key="1">
    <source>
        <dbReference type="EMBL" id="GAA1090459.1"/>
    </source>
</evidence>
<name>A0ABN1TJF7_9ACTN</name>
<dbReference type="InterPro" id="IPR021247">
    <property type="entry name" value="DUF2785"/>
</dbReference>
<dbReference type="EMBL" id="BAAALG010000001">
    <property type="protein sequence ID" value="GAA1090459.1"/>
    <property type="molecule type" value="Genomic_DNA"/>
</dbReference>
<evidence type="ECO:0008006" key="3">
    <source>
        <dbReference type="Google" id="ProtNLM"/>
    </source>
</evidence>
<dbReference type="RefSeq" id="WP_343990184.1">
    <property type="nucleotide sequence ID" value="NZ_BAAALG010000001.1"/>
</dbReference>
<dbReference type="Proteomes" id="UP001501581">
    <property type="component" value="Unassembled WGS sequence"/>
</dbReference>
<organism evidence="1 2">
    <name type="scientific">Nocardioides dubius</name>
    <dbReference type="NCBI Taxonomy" id="317019"/>
    <lineage>
        <taxon>Bacteria</taxon>
        <taxon>Bacillati</taxon>
        <taxon>Actinomycetota</taxon>
        <taxon>Actinomycetes</taxon>
        <taxon>Propionibacteriales</taxon>
        <taxon>Nocardioidaceae</taxon>
        <taxon>Nocardioides</taxon>
    </lineage>
</organism>
<proteinExistence type="predicted"/>